<dbReference type="InterPro" id="IPR025232">
    <property type="entry name" value="DUF4174"/>
</dbReference>
<keyword evidence="1 2" id="KW-0732">Signal</keyword>
<feature type="chain" id="PRO_5047179771" evidence="2">
    <location>
        <begin position="22"/>
        <end position="145"/>
    </location>
</feature>
<comment type="caution">
    <text evidence="4">The sequence shown here is derived from an EMBL/GenBank/DDBJ whole genome shotgun (WGS) entry which is preliminary data.</text>
</comment>
<reference evidence="4 5" key="1">
    <citation type="submission" date="2023-09" db="EMBL/GenBank/DDBJ databases">
        <title>Novel taxa isolated from Blanes Bay.</title>
        <authorList>
            <person name="Rey-Velasco X."/>
            <person name="Lucena T."/>
        </authorList>
    </citation>
    <scope>NUCLEOTIDE SEQUENCE [LARGE SCALE GENOMIC DNA]</scope>
    <source>
        <strain evidence="4 5">S334</strain>
    </source>
</reference>
<proteinExistence type="predicted"/>
<evidence type="ECO:0000259" key="3">
    <source>
        <dbReference type="Pfam" id="PF13778"/>
    </source>
</evidence>
<keyword evidence="5" id="KW-1185">Reference proteome</keyword>
<evidence type="ECO:0000313" key="4">
    <source>
        <dbReference type="EMBL" id="MDT7829634.1"/>
    </source>
</evidence>
<dbReference type="Proteomes" id="UP001250656">
    <property type="component" value="Unassembled WGS sequence"/>
</dbReference>
<evidence type="ECO:0000256" key="1">
    <source>
        <dbReference type="ARBA" id="ARBA00022729"/>
    </source>
</evidence>
<sequence length="145" mass="16352">MKSSFVILILLSVTLSQHLNAQSLEDYQWKNRILLLFDATPNSDALTSQLTELTHDKKALKNRDLIIFRVTPDAVYAADGSPVRLTANEIFNKFNMDSNFSGVVLIGKDGGSKLKKTFEVPPRSIFDLIDGMPMRRAEMRKKGKH</sequence>
<name>A0ABU3L7B3_9FLAO</name>
<accession>A0ABU3L7B3</accession>
<dbReference type="Pfam" id="PF13778">
    <property type="entry name" value="DUF4174"/>
    <property type="match status" value="1"/>
</dbReference>
<dbReference type="EMBL" id="JAVTTP010000001">
    <property type="protein sequence ID" value="MDT7829634.1"/>
    <property type="molecule type" value="Genomic_DNA"/>
</dbReference>
<evidence type="ECO:0000256" key="2">
    <source>
        <dbReference type="SAM" id="SignalP"/>
    </source>
</evidence>
<evidence type="ECO:0000313" key="5">
    <source>
        <dbReference type="Proteomes" id="UP001250656"/>
    </source>
</evidence>
<organism evidence="4 5">
    <name type="scientific">Pricia mediterranea</name>
    <dbReference type="NCBI Taxonomy" id="3076079"/>
    <lineage>
        <taxon>Bacteria</taxon>
        <taxon>Pseudomonadati</taxon>
        <taxon>Bacteroidota</taxon>
        <taxon>Flavobacteriia</taxon>
        <taxon>Flavobacteriales</taxon>
        <taxon>Flavobacteriaceae</taxon>
        <taxon>Pricia</taxon>
    </lineage>
</organism>
<dbReference type="RefSeq" id="WP_314015701.1">
    <property type="nucleotide sequence ID" value="NZ_JAVTTP010000001.1"/>
</dbReference>
<gene>
    <name evidence="4" type="ORF">RQM65_13255</name>
</gene>
<protein>
    <submittedName>
        <fullName evidence="4">DUF4174 domain-containing protein</fullName>
    </submittedName>
</protein>
<feature type="domain" description="DUF4174" evidence="3">
    <location>
        <begin position="24"/>
        <end position="138"/>
    </location>
</feature>
<feature type="signal peptide" evidence="2">
    <location>
        <begin position="1"/>
        <end position="21"/>
    </location>
</feature>